<dbReference type="EMBL" id="JBBHLL010002552">
    <property type="protein sequence ID" value="KAK7795361.1"/>
    <property type="molecule type" value="Genomic_DNA"/>
</dbReference>
<organism evidence="2 3">
    <name type="scientific">Myodes glareolus</name>
    <name type="common">Bank vole</name>
    <name type="synonym">Clethrionomys glareolus</name>
    <dbReference type="NCBI Taxonomy" id="447135"/>
    <lineage>
        <taxon>Eukaryota</taxon>
        <taxon>Metazoa</taxon>
        <taxon>Chordata</taxon>
        <taxon>Craniata</taxon>
        <taxon>Vertebrata</taxon>
        <taxon>Euteleostomi</taxon>
        <taxon>Mammalia</taxon>
        <taxon>Eutheria</taxon>
        <taxon>Euarchontoglires</taxon>
        <taxon>Glires</taxon>
        <taxon>Rodentia</taxon>
        <taxon>Myomorpha</taxon>
        <taxon>Muroidea</taxon>
        <taxon>Cricetidae</taxon>
        <taxon>Arvicolinae</taxon>
        <taxon>Myodes</taxon>
    </lineage>
</organism>
<dbReference type="InterPro" id="IPR008948">
    <property type="entry name" value="L-Aspartase-like"/>
</dbReference>
<dbReference type="InterPro" id="IPR024083">
    <property type="entry name" value="Fumarase/histidase_N"/>
</dbReference>
<feature type="domain" description="Fumarate lyase N-terminal" evidence="1">
    <location>
        <begin position="2"/>
        <end position="73"/>
    </location>
</feature>
<evidence type="ECO:0000313" key="2">
    <source>
        <dbReference type="EMBL" id="KAK7795361.1"/>
    </source>
</evidence>
<dbReference type="GO" id="GO:0005739">
    <property type="term" value="C:mitochondrion"/>
    <property type="evidence" value="ECO:0007669"/>
    <property type="project" value="TreeGrafter"/>
</dbReference>
<dbReference type="PANTHER" id="PTHR11444:SF1">
    <property type="entry name" value="FUMARATE HYDRATASE, MITOCHONDRIAL"/>
    <property type="match status" value="1"/>
</dbReference>
<dbReference type="AlphaFoldDB" id="A0AAW0H0T3"/>
<dbReference type="GO" id="GO:0004333">
    <property type="term" value="F:fumarate hydratase activity"/>
    <property type="evidence" value="ECO:0007669"/>
    <property type="project" value="InterPro"/>
</dbReference>
<keyword evidence="3" id="KW-1185">Reference proteome</keyword>
<dbReference type="GO" id="GO:0006108">
    <property type="term" value="P:malate metabolic process"/>
    <property type="evidence" value="ECO:0007669"/>
    <property type="project" value="TreeGrafter"/>
</dbReference>
<dbReference type="InterPro" id="IPR022761">
    <property type="entry name" value="Fumarate_lyase_N"/>
</dbReference>
<dbReference type="Gene3D" id="1.10.275.10">
    <property type="entry name" value="Fumarase/aspartase (N-terminal domain)"/>
    <property type="match status" value="1"/>
</dbReference>
<proteinExistence type="predicted"/>
<dbReference type="SUPFAM" id="SSF48557">
    <property type="entry name" value="L-aspartase-like"/>
    <property type="match status" value="1"/>
</dbReference>
<dbReference type="InterPro" id="IPR005677">
    <property type="entry name" value="Fum_hydII"/>
</dbReference>
<dbReference type="GO" id="GO:0006099">
    <property type="term" value="P:tricarboxylic acid cycle"/>
    <property type="evidence" value="ECO:0007669"/>
    <property type="project" value="TreeGrafter"/>
</dbReference>
<dbReference type="Proteomes" id="UP001488838">
    <property type="component" value="Unassembled WGS sequence"/>
</dbReference>
<feature type="non-terminal residue" evidence="2">
    <location>
        <position position="1"/>
    </location>
</feature>
<gene>
    <name evidence="2" type="ORF">U0070_027611</name>
</gene>
<dbReference type="Gene3D" id="1.10.40.30">
    <property type="entry name" value="Fumarase/aspartase (C-terminal domain)"/>
    <property type="match status" value="1"/>
</dbReference>
<name>A0AAW0H0T3_MYOGA</name>
<sequence length="128" mass="13917">SRTQTNINVNEVISNREIENLTGQLGNKKPVHPNEHTNMSQNSSVTFPTAMHIVAVLEVHKVLLAGLQKLTNLQAKNQSLMLVTALSSQIGYGKASKIARTIHTQEKGSSLKEMAVNLAASCQSSLKR</sequence>
<comment type="caution">
    <text evidence="2">The sequence shown here is derived from an EMBL/GenBank/DDBJ whole genome shotgun (WGS) entry which is preliminary data.</text>
</comment>
<reference evidence="2 3" key="1">
    <citation type="journal article" date="2023" name="bioRxiv">
        <title>Conserved and derived expression patterns and positive selection on dental genes reveal complex evolutionary context of ever-growing rodent molars.</title>
        <authorList>
            <person name="Calamari Z.T."/>
            <person name="Song A."/>
            <person name="Cohen E."/>
            <person name="Akter M."/>
            <person name="Roy R.D."/>
            <person name="Hallikas O."/>
            <person name="Christensen M.M."/>
            <person name="Li P."/>
            <person name="Marangoni P."/>
            <person name="Jernvall J."/>
            <person name="Klein O.D."/>
        </authorList>
    </citation>
    <scope>NUCLEOTIDE SEQUENCE [LARGE SCALE GENOMIC DNA]</scope>
    <source>
        <strain evidence="2">V071</strain>
    </source>
</reference>
<evidence type="ECO:0000259" key="1">
    <source>
        <dbReference type="Pfam" id="PF00206"/>
    </source>
</evidence>
<accession>A0AAW0H0T3</accession>
<evidence type="ECO:0000313" key="3">
    <source>
        <dbReference type="Proteomes" id="UP001488838"/>
    </source>
</evidence>
<dbReference type="PANTHER" id="PTHR11444">
    <property type="entry name" value="ASPARTATEAMMONIA/ARGININOSUCCINATE/ADENYLOSUCCINATE LYASE"/>
    <property type="match status" value="1"/>
</dbReference>
<dbReference type="GO" id="GO:0006106">
    <property type="term" value="P:fumarate metabolic process"/>
    <property type="evidence" value="ECO:0007669"/>
    <property type="project" value="InterPro"/>
</dbReference>
<protein>
    <recommendedName>
        <fullName evidence="1">Fumarate lyase N-terminal domain-containing protein</fullName>
    </recommendedName>
</protein>
<feature type="non-terminal residue" evidence="2">
    <location>
        <position position="128"/>
    </location>
</feature>
<dbReference type="Pfam" id="PF00206">
    <property type="entry name" value="Lyase_1"/>
    <property type="match status" value="1"/>
</dbReference>